<dbReference type="RefSeq" id="WP_108948149.1">
    <property type="nucleotide sequence ID" value="NZ_CP022187.1"/>
</dbReference>
<reference evidence="6 7" key="1">
    <citation type="submission" date="2017-06" db="EMBL/GenBank/DDBJ databases">
        <title>Azoarcus.</title>
        <authorList>
            <person name="Woo J.-H."/>
            <person name="Kim H.-S."/>
        </authorList>
    </citation>
    <scope>NUCLEOTIDE SEQUENCE [LARGE SCALE GENOMIC DNA]</scope>
    <source>
        <strain evidence="6 7">TSPY31</strain>
    </source>
</reference>
<keyword evidence="2" id="KW-0288">FMN</keyword>
<dbReference type="InterPro" id="IPR050172">
    <property type="entry name" value="SsuD_RutA_monooxygenase"/>
</dbReference>
<evidence type="ECO:0000256" key="2">
    <source>
        <dbReference type="ARBA" id="ARBA00022643"/>
    </source>
</evidence>
<dbReference type="Proteomes" id="UP000244930">
    <property type="component" value="Chromosome"/>
</dbReference>
<evidence type="ECO:0000256" key="4">
    <source>
        <dbReference type="ARBA" id="ARBA00023033"/>
    </source>
</evidence>
<evidence type="ECO:0000256" key="1">
    <source>
        <dbReference type="ARBA" id="ARBA00022630"/>
    </source>
</evidence>
<dbReference type="AlphaFoldDB" id="A0A2U8GLH4"/>
<keyword evidence="1" id="KW-0285">Flavoprotein</keyword>
<proteinExistence type="predicted"/>
<organism evidence="6 7">
    <name type="scientific">Parazoarcus communis</name>
    <dbReference type="NCBI Taxonomy" id="41977"/>
    <lineage>
        <taxon>Bacteria</taxon>
        <taxon>Pseudomonadati</taxon>
        <taxon>Pseudomonadota</taxon>
        <taxon>Betaproteobacteria</taxon>
        <taxon>Rhodocyclales</taxon>
        <taxon>Zoogloeaceae</taxon>
        <taxon>Parazoarcus</taxon>
    </lineage>
</organism>
<dbReference type="GO" id="GO:0046306">
    <property type="term" value="P:alkanesulfonate catabolic process"/>
    <property type="evidence" value="ECO:0007669"/>
    <property type="project" value="TreeGrafter"/>
</dbReference>
<gene>
    <name evidence="6" type="ORF">CEW83_03775</name>
</gene>
<keyword evidence="4" id="KW-0503">Monooxygenase</keyword>
<dbReference type="PANTHER" id="PTHR42847:SF4">
    <property type="entry name" value="ALKANESULFONATE MONOOXYGENASE-RELATED"/>
    <property type="match status" value="1"/>
</dbReference>
<dbReference type="EMBL" id="CP022187">
    <property type="protein sequence ID" value="AWI74442.1"/>
    <property type="molecule type" value="Genomic_DNA"/>
</dbReference>
<dbReference type="InterPro" id="IPR011251">
    <property type="entry name" value="Luciferase-like_dom"/>
</dbReference>
<keyword evidence="3" id="KW-0560">Oxidoreductase</keyword>
<dbReference type="Gene3D" id="3.20.20.30">
    <property type="entry name" value="Luciferase-like domain"/>
    <property type="match status" value="1"/>
</dbReference>
<dbReference type="PANTHER" id="PTHR42847">
    <property type="entry name" value="ALKANESULFONATE MONOOXYGENASE"/>
    <property type="match status" value="1"/>
</dbReference>
<evidence type="ECO:0000256" key="3">
    <source>
        <dbReference type="ARBA" id="ARBA00023002"/>
    </source>
</evidence>
<evidence type="ECO:0000259" key="5">
    <source>
        <dbReference type="Pfam" id="PF00296"/>
    </source>
</evidence>
<dbReference type="CDD" id="cd01094">
    <property type="entry name" value="Alkanesulfonate_monoxygenase"/>
    <property type="match status" value="1"/>
</dbReference>
<dbReference type="GO" id="GO:0008726">
    <property type="term" value="F:alkanesulfonate monooxygenase activity"/>
    <property type="evidence" value="ECO:0007669"/>
    <property type="project" value="TreeGrafter"/>
</dbReference>
<evidence type="ECO:0000313" key="6">
    <source>
        <dbReference type="EMBL" id="AWI74442.1"/>
    </source>
</evidence>
<dbReference type="Pfam" id="PF00296">
    <property type="entry name" value="Bac_luciferase"/>
    <property type="match status" value="1"/>
</dbReference>
<keyword evidence="7" id="KW-1185">Reference proteome</keyword>
<protein>
    <submittedName>
        <fullName evidence="6">LLM class flavin-dependent oxidoreductase</fullName>
    </submittedName>
</protein>
<sequence>MKETPQVFIPPVRNDNKFKLGFFATNCSGGMAGTQVEERWKNTWENNLRLARQADEAGIEFMLPIARWIGYGGATDFHGNVLETMTWAAGLLAHTKNINVFATIHTACNHPMVVAKQIATIDQIGRGRAGLNIVCGWNKPEYEAMGQTLPDDHETRYEMGQEWYDIIKKVWYEDERFDWDGKYFKLKGAYGQPHPVVDRVPIFNAAGSSQGRDFATRNADFLFTSAIDLARSKVEVQEIKAQAAANGREIDVLTFSYVVCRPTIKEAEDYHHYYSQDHADWGAVDNIISLMFAHAESFPKDQLQLIRDRFSGGHGGYPLIGDPVTVADGIQKLYEAGFAGSTLSFVDYAEEFPYFRDNVLPILEARGLRNAFKVKS</sequence>
<dbReference type="KEGG" id="acom:CEW83_03775"/>
<evidence type="ECO:0000313" key="7">
    <source>
        <dbReference type="Proteomes" id="UP000244930"/>
    </source>
</evidence>
<dbReference type="InterPro" id="IPR036661">
    <property type="entry name" value="Luciferase-like_sf"/>
</dbReference>
<dbReference type="SUPFAM" id="SSF51679">
    <property type="entry name" value="Bacterial luciferase-like"/>
    <property type="match status" value="1"/>
</dbReference>
<name>A0A2U8GLH4_9RHOO</name>
<accession>A0A2U8GLH4</accession>
<feature type="domain" description="Luciferase-like" evidence="5">
    <location>
        <begin position="19"/>
        <end position="338"/>
    </location>
</feature>